<dbReference type="InterPro" id="IPR043129">
    <property type="entry name" value="ATPase_NBD"/>
</dbReference>
<dbReference type="OrthoDB" id="306538at2"/>
<name>A0A1M6DWL3_9FIRM</name>
<reference evidence="2" key="1">
    <citation type="submission" date="2016-11" db="EMBL/GenBank/DDBJ databases">
        <authorList>
            <person name="Varghese N."/>
            <person name="Submissions S."/>
        </authorList>
    </citation>
    <scope>NUCLEOTIDE SEQUENCE [LARGE SCALE GENOMIC DNA]</scope>
    <source>
        <strain evidence="2">DSM 16057</strain>
    </source>
</reference>
<keyword evidence="2" id="KW-1185">Reference proteome</keyword>
<dbReference type="EMBL" id="FQZM01000011">
    <property type="protein sequence ID" value="SHI77533.1"/>
    <property type="molecule type" value="Genomic_DNA"/>
</dbReference>
<accession>A0A1M6DWL3</accession>
<evidence type="ECO:0000313" key="2">
    <source>
        <dbReference type="Proteomes" id="UP000184529"/>
    </source>
</evidence>
<dbReference type="SUPFAM" id="SSF53067">
    <property type="entry name" value="Actin-like ATPase domain"/>
    <property type="match status" value="1"/>
</dbReference>
<dbReference type="Gene3D" id="3.30.420.40">
    <property type="match status" value="2"/>
</dbReference>
<proteinExistence type="predicted"/>
<dbReference type="NCBIfam" id="TIGR02529">
    <property type="entry name" value="EutJ"/>
    <property type="match status" value="1"/>
</dbReference>
<evidence type="ECO:0000313" key="1">
    <source>
        <dbReference type="EMBL" id="SHI77533.1"/>
    </source>
</evidence>
<gene>
    <name evidence="1" type="ORF">SAMN02745219_01027</name>
</gene>
<dbReference type="CDD" id="cd24047">
    <property type="entry name" value="ASKHA_NBD_EutJ"/>
    <property type="match status" value="1"/>
</dbReference>
<dbReference type="Proteomes" id="UP000184529">
    <property type="component" value="Unassembled WGS sequence"/>
</dbReference>
<dbReference type="PANTHER" id="PTHR32432:SF3">
    <property type="entry name" value="ETHANOLAMINE UTILIZATION PROTEIN EUTJ"/>
    <property type="match status" value="1"/>
</dbReference>
<dbReference type="InterPro" id="IPR050696">
    <property type="entry name" value="FtsA/MreB"/>
</dbReference>
<dbReference type="AlphaFoldDB" id="A0A1M6DWL3"/>
<protein>
    <submittedName>
        <fullName evidence="1">Ethanolamine utilization protein EutJ</fullName>
    </submittedName>
</protein>
<dbReference type="PANTHER" id="PTHR32432">
    <property type="entry name" value="CELL DIVISION PROTEIN FTSA-RELATED"/>
    <property type="match status" value="1"/>
</dbReference>
<dbReference type="STRING" id="1121432.SAMN02745219_01027"/>
<dbReference type="RefSeq" id="WP_072867727.1">
    <property type="nucleotide sequence ID" value="NZ_FQZM01000011.1"/>
</dbReference>
<dbReference type="InterPro" id="IPR013366">
    <property type="entry name" value="EutJ"/>
</dbReference>
<organism evidence="1 2">
    <name type="scientific">Desulfofundulus thermosubterraneus DSM 16057</name>
    <dbReference type="NCBI Taxonomy" id="1121432"/>
    <lineage>
        <taxon>Bacteria</taxon>
        <taxon>Bacillati</taxon>
        <taxon>Bacillota</taxon>
        <taxon>Clostridia</taxon>
        <taxon>Eubacteriales</taxon>
        <taxon>Peptococcaceae</taxon>
        <taxon>Desulfofundulus</taxon>
    </lineage>
</organism>
<dbReference type="NCBIfam" id="NF011660">
    <property type="entry name" value="PRK15080.1"/>
    <property type="match status" value="1"/>
</dbReference>
<sequence>MTSEQVVRASELISSFKSRIDEPLKTWQGRLRVGVDLGTANVVVAVVDETGQPVAGALKPAQVVRDGLVVDYVGAVNIVRRLVENLRATLGAELLTAATAVPPGTGDRDSRATRYVVESSELQVVNVVDEPTAASAVLGVRDGAVVDVGGGTTGISILKEGEVVYTADEPTGGTHFTLVISGHYGLPFHEAEAMKLDPGRQPELLPLVRPVMEKVAAIVRRHLQGWDVPTVYLVGGAFSFHGFVEVMERHLDVPVLCPPEPLLVTPLGIALCCPAG</sequence>
<dbReference type="InterPro" id="IPR005883">
    <property type="entry name" value="PilM"/>
</dbReference>
<dbReference type="Pfam" id="PF11104">
    <property type="entry name" value="PilM_2"/>
    <property type="match status" value="1"/>
</dbReference>